<keyword evidence="10" id="KW-1185">Reference proteome</keyword>
<evidence type="ECO:0000313" key="9">
    <source>
        <dbReference type="EMBL" id="GAT52542.1"/>
    </source>
</evidence>
<organism evidence="9 10">
    <name type="scientific">Mycena chlorophos</name>
    <name type="common">Agaric fungus</name>
    <name type="synonym">Agaricus chlorophos</name>
    <dbReference type="NCBI Taxonomy" id="658473"/>
    <lineage>
        <taxon>Eukaryota</taxon>
        <taxon>Fungi</taxon>
        <taxon>Dikarya</taxon>
        <taxon>Basidiomycota</taxon>
        <taxon>Agaricomycotina</taxon>
        <taxon>Agaricomycetes</taxon>
        <taxon>Agaricomycetidae</taxon>
        <taxon>Agaricales</taxon>
        <taxon>Marasmiineae</taxon>
        <taxon>Mycenaceae</taxon>
        <taxon>Mycena</taxon>
    </lineage>
</organism>
<keyword evidence="5" id="KW-0560">Oxidoreductase</keyword>
<dbReference type="Gene3D" id="3.30.465.10">
    <property type="match status" value="1"/>
</dbReference>
<dbReference type="Pfam" id="PF01565">
    <property type="entry name" value="FAD_binding_4"/>
    <property type="match status" value="1"/>
</dbReference>
<feature type="compositionally biased region" description="Basic and acidic residues" evidence="7">
    <location>
        <begin position="724"/>
        <end position="738"/>
    </location>
</feature>
<evidence type="ECO:0000256" key="7">
    <source>
        <dbReference type="SAM" id="MobiDB-lite"/>
    </source>
</evidence>
<evidence type="ECO:0000259" key="8">
    <source>
        <dbReference type="PROSITE" id="PS51387"/>
    </source>
</evidence>
<feature type="coiled-coil region" evidence="6">
    <location>
        <begin position="2133"/>
        <end position="2239"/>
    </location>
</feature>
<evidence type="ECO:0000313" key="10">
    <source>
        <dbReference type="Proteomes" id="UP000815677"/>
    </source>
</evidence>
<feature type="region of interest" description="Disordered" evidence="7">
    <location>
        <begin position="724"/>
        <end position="788"/>
    </location>
</feature>
<name>A0ABQ0LNB1_MYCCL</name>
<dbReference type="InterPro" id="IPR016166">
    <property type="entry name" value="FAD-bd_PCMH"/>
</dbReference>
<feature type="domain" description="FAD-binding PCMH-type" evidence="8">
    <location>
        <begin position="70"/>
        <end position="248"/>
    </location>
</feature>
<dbReference type="Proteomes" id="UP000815677">
    <property type="component" value="Unassembled WGS sequence"/>
</dbReference>
<comment type="cofactor">
    <cofactor evidence="1">
        <name>FAD</name>
        <dbReference type="ChEBI" id="CHEBI:57692"/>
    </cofactor>
</comment>
<evidence type="ECO:0000256" key="6">
    <source>
        <dbReference type="SAM" id="Coils"/>
    </source>
</evidence>
<dbReference type="InterPro" id="IPR050416">
    <property type="entry name" value="FAD-linked_Oxidoreductase"/>
</dbReference>
<dbReference type="InterPro" id="IPR036318">
    <property type="entry name" value="FAD-bd_PCMH-like_sf"/>
</dbReference>
<dbReference type="EMBL" id="DF847787">
    <property type="protein sequence ID" value="GAT52542.1"/>
    <property type="molecule type" value="Genomic_DNA"/>
</dbReference>
<keyword evidence="6" id="KW-0175">Coiled coil</keyword>
<evidence type="ECO:0000256" key="2">
    <source>
        <dbReference type="ARBA" id="ARBA00005466"/>
    </source>
</evidence>
<comment type="similarity">
    <text evidence="2">Belongs to the oxygen-dependent FAD-linked oxidoreductase family.</text>
</comment>
<evidence type="ECO:0000256" key="4">
    <source>
        <dbReference type="ARBA" id="ARBA00022827"/>
    </source>
</evidence>
<proteinExistence type="inferred from homology"/>
<feature type="region of interest" description="Disordered" evidence="7">
    <location>
        <begin position="1"/>
        <end position="29"/>
    </location>
</feature>
<evidence type="ECO:0000256" key="1">
    <source>
        <dbReference type="ARBA" id="ARBA00001974"/>
    </source>
</evidence>
<keyword evidence="4" id="KW-0274">FAD</keyword>
<dbReference type="PANTHER" id="PTHR42973">
    <property type="entry name" value="BINDING OXIDOREDUCTASE, PUTATIVE (AFU_ORTHOLOGUE AFUA_1G17690)-RELATED"/>
    <property type="match status" value="1"/>
</dbReference>
<accession>A0ABQ0LNB1</accession>
<sequence length="2500" mass="271515">MRAWRRCLRPDKSPPPPEEAVPLGSRRSDGKYDNNMATIVGVSGKQFVPATKDYAVANYQYALSTHKDDHDMNPGLIVEAQSKNDIKRVIAYAKENNKAIAIRTGGHQYSGASSTGRENILLDLKNTFRSPADLVYVEEGNRSFVRASVSHALGEFNVYLGKHKVFVPHGQCTEVHVGGHVQTGGYGQLGRSFGLFGDHIVTLDIIDHDGQEREISRKHDPELFYAWLGGSPGNLGVLTHFVVEVHRDADYVGSMGLRAVHLYNTNTLRRLLGHLATMNDDENFPRNYDLCISVLSASFDVLGLMGGLDDKMKEEHPEVFGHDGVPLWPRSIIVYAQFVPLHPGQKPDMKFFNDLRTDCWFESGVETKPMSELTAQWIFRNTREFDLPYVKRTYLTNSTSLVKDGWVDWVVGRMDAILEPVDNGQWLSAQMQCFGGNNSMFRRNKDNGTSYSWRGDSTFCMTIDNFHKPDKKADAEAWAARNDAEAIGPNGVFSKQDRRVLWGSYGSFDLDSVWETYYEDREKYERIGRARRVADPYGTFTPNTFSVKRAPADEEILDVGLDQSSKVPASRGRVVRHVLDFIRRVHGNAQPERKRAGQPASQTRLEFEKNDEENCVDADVGQYVSQGSHSEYVDLQRFPELGFREVEAAYSFRPRASVRESDATPVSMQLFEPTDWATFHCSPSASQPSHPEVRRQTRQDHSTALLRVDENSSQIEVTEACRSSLERDRVEASNDKNTRTALTLKRKAQAASCSASTRPAKRKVSRPSGLCGRGPDNNLLHNPASVLGQPQDNMQVAHRNTPSVSVSTLLEFAKKLGLESWDPPNAISMHYNETAVATKPEGHRRRAGPSLSPRTGGTIVHNLLNKRAKAGKPRPFHYILGRHSPKVDLWCQYLLDFVLGMQSLLKHGVTTEIPLFGLLQGVLVLARCDVLRLRRSDAASVRVHEQKTHRTWTVGNDSLQNADRLQVMMYGSILHQHLSGQLDLRSFLRETIGLDPYNTIDVTIRRRSGKTRQLVLIKELAEFCDTQLAPARKRLSVSRRLQVTHRLQSAYLHQEARAYTATPTETQALSPSPGVIAVTAFDWRVDWVDVVLSAWIWKGSLEVRYLVACEQGVNEVPPGLTVDGSNVSGPAAWEAASRSATSAVVHAAVVTSPSVCTEPPTFTSLAAPSTPAAEPTTPEVAASSTTAPKNFLLSGKIANLFGVIGSKLEADFYSYHGELPAGLSLPSGVTTPIYQLATLKDDLKLSTILPKLAGTAFDHILLKNVVFTYQNCEMDPSKSPGFYVNADLIFDESFGSVHTALSTVLGIPNPTLHIQGSLGSSQSFNDPLQVSGFSLSGTFADVVLKPCSELTLSAIGVELLGYKGIRSDNNGVPFGGMCYGFSVFGSMNVGLDQTLDLMFKLTDIGGQFSFTATQPDEWQGAFGVKGLNLKGLSFHTTLSPSAPLKDFSLSVSATLALNDMIASLDGSYNSDKTFSVSATMVDFGTAGLSAFYSQLHGSALTLPKVSISIGNATLKIASGGVFSLVLQDVSVEHYTGVDATVDFSSAGVEIKSNLMGTGSGEQTLTFGEIEIEKAYIQLSLAAGSSGQSSAIIGGELHWETFTFDAGVHIYRAPAAQNPDAAAQPGQADTLQWTVFADFVTDANASQGLALAAVVPALKGSFLGDITLEDAAFIVASQDDPDFGSFNTTNFPVKQGIQVCAKLGMIKALSDLMRVTDPPQLILSAGWSKTDGFELDVLLPAPMTIHLGRGIVTDPFTLQIRTVSPTTTIIPPTLLLNAGVKIPTSGSPDPLHFTLALAFNAVEGSATGQLEGYWTNPFGLSEHVRIGPEVALTIGIVLETLTISPFGFVGGLQVGNVNIQVAFEVSEIPSQELLYAEVQNFDITDVVLLARDFGIPIPVNAVPDFMVYRDIKFYMCPAGTTIGDSVYPRGTSFSADMLIFGQDAQVSVQIDQSNVNASASLDNLALGPLHVTGIDGPKATAQVQLGPQTQAGSFQGKITLYELEVVIDLQFEFKPDPLFHFNFLLQFTPHLTFTVDAKQIGPMANIHDMSHLDFTLVAVMQQDILDYVAQAVNSQFAQAIKAEQADIGAQQAKVDAAKKVVDDAVKAKQAVVDAAYKQWKETSDAMNTRFKATTDAYNAHVQQLQDQVDAATAKYKKDLADAQQRVTNANASRASQMKAAQEKLDKAKRDCTDGIAEAKKKLDDATRDMNSRFGDAEKKIDDAQQKVKGIQKQIDDVDGKIDHLNHLTGIHKIEKAGLPALYIAKGTLVASMKVAQGILDAAKAVLQSQNYLAAKGVMAAAQGALEVAQKAGQAGIDAAQGIITATDKATQDVVTAAGASLAQVSKLGPVAIKVASDSLDAYKQVSVATLDAAKASVDAVAKGSEWVAYQTALTGLNVAKLSTHDLDLANGALELVNKGGADILKASDYVASHVLTLVDIHYMRFDGEFGKAAAGAEFDVTMQGSVAGKPFSLNLTFDPRKTVAFITNTFHKLVDEVSRKL</sequence>
<dbReference type="SUPFAM" id="SSF56176">
    <property type="entry name" value="FAD-binding/transporter-associated domain-like"/>
    <property type="match status" value="1"/>
</dbReference>
<reference evidence="9" key="1">
    <citation type="submission" date="2014-09" db="EMBL/GenBank/DDBJ databases">
        <title>Genome sequence of the luminous mushroom Mycena chlorophos for searching fungal bioluminescence genes.</title>
        <authorList>
            <person name="Tanaka Y."/>
            <person name="Kasuga D."/>
            <person name="Oba Y."/>
            <person name="Hase S."/>
            <person name="Sato K."/>
            <person name="Oba Y."/>
            <person name="Sakakibara Y."/>
        </authorList>
    </citation>
    <scope>NUCLEOTIDE SEQUENCE</scope>
</reference>
<gene>
    <name evidence="9" type="ORF">MCHLO_09584</name>
</gene>
<dbReference type="InterPro" id="IPR006094">
    <property type="entry name" value="Oxid_FAD_bind_N"/>
</dbReference>
<dbReference type="PANTHER" id="PTHR42973:SF39">
    <property type="entry name" value="FAD-BINDING PCMH-TYPE DOMAIN-CONTAINING PROTEIN"/>
    <property type="match status" value="1"/>
</dbReference>
<protein>
    <recommendedName>
        <fullName evidence="8">FAD-binding PCMH-type domain-containing protein</fullName>
    </recommendedName>
</protein>
<dbReference type="PROSITE" id="PS51387">
    <property type="entry name" value="FAD_PCMH"/>
    <property type="match status" value="1"/>
</dbReference>
<dbReference type="InterPro" id="IPR016169">
    <property type="entry name" value="FAD-bd_PCMH_sub2"/>
</dbReference>
<evidence type="ECO:0000256" key="5">
    <source>
        <dbReference type="ARBA" id="ARBA00023002"/>
    </source>
</evidence>
<evidence type="ECO:0000256" key="3">
    <source>
        <dbReference type="ARBA" id="ARBA00022630"/>
    </source>
</evidence>
<keyword evidence="3" id="KW-0285">Flavoprotein</keyword>